<evidence type="ECO:0000313" key="2">
    <source>
        <dbReference type="Proteomes" id="UP000011713"/>
    </source>
</evidence>
<keyword evidence="2" id="KW-1185">Reference proteome</keyword>
<name>M4BG28_HYAAE</name>
<proteinExistence type="predicted"/>
<dbReference type="Proteomes" id="UP000011713">
    <property type="component" value="Unassembled WGS sequence"/>
</dbReference>
<dbReference type="InParanoid" id="M4BG28"/>
<dbReference type="AlphaFoldDB" id="M4BG28"/>
<reference evidence="2" key="1">
    <citation type="journal article" date="2010" name="Science">
        <title>Signatures of adaptation to obligate biotrophy in the Hyaloperonospora arabidopsidis genome.</title>
        <authorList>
            <person name="Baxter L."/>
            <person name="Tripathy S."/>
            <person name="Ishaque N."/>
            <person name="Boot N."/>
            <person name="Cabral A."/>
            <person name="Kemen E."/>
            <person name="Thines M."/>
            <person name="Ah-Fong A."/>
            <person name="Anderson R."/>
            <person name="Badejoko W."/>
            <person name="Bittner-Eddy P."/>
            <person name="Boore J.L."/>
            <person name="Chibucos M.C."/>
            <person name="Coates M."/>
            <person name="Dehal P."/>
            <person name="Delehaunty K."/>
            <person name="Dong S."/>
            <person name="Downton P."/>
            <person name="Dumas B."/>
            <person name="Fabro G."/>
            <person name="Fronick C."/>
            <person name="Fuerstenberg S.I."/>
            <person name="Fulton L."/>
            <person name="Gaulin E."/>
            <person name="Govers F."/>
            <person name="Hughes L."/>
            <person name="Humphray S."/>
            <person name="Jiang R.H."/>
            <person name="Judelson H."/>
            <person name="Kamoun S."/>
            <person name="Kyung K."/>
            <person name="Meijer H."/>
            <person name="Minx P."/>
            <person name="Morris P."/>
            <person name="Nelson J."/>
            <person name="Phuntumart V."/>
            <person name="Qutob D."/>
            <person name="Rehmany A."/>
            <person name="Rougon-Cardoso A."/>
            <person name="Ryden P."/>
            <person name="Torto-Alalibo T."/>
            <person name="Studholme D."/>
            <person name="Wang Y."/>
            <person name="Win J."/>
            <person name="Wood J."/>
            <person name="Clifton S.W."/>
            <person name="Rogers J."/>
            <person name="Van den Ackerveken G."/>
            <person name="Jones J.D."/>
            <person name="McDowell J.M."/>
            <person name="Beynon J."/>
            <person name="Tyler B.M."/>
        </authorList>
    </citation>
    <scope>NUCLEOTIDE SEQUENCE [LARGE SCALE GENOMIC DNA]</scope>
    <source>
        <strain evidence="2">Emoy2</strain>
    </source>
</reference>
<dbReference type="VEuPathDB" id="FungiDB:HpaG805249"/>
<dbReference type="EnsemblProtists" id="HpaT805249">
    <property type="protein sequence ID" value="HpaP805249"/>
    <property type="gene ID" value="HpaG805249"/>
</dbReference>
<reference evidence="1" key="2">
    <citation type="submission" date="2015-06" db="UniProtKB">
        <authorList>
            <consortium name="EnsemblProtists"/>
        </authorList>
    </citation>
    <scope>IDENTIFICATION</scope>
    <source>
        <strain evidence="1">Emoy2</strain>
    </source>
</reference>
<dbReference type="HOGENOM" id="CLU_2311559_0_0_1"/>
<sequence length="100" mass="11955">MNRLNDILTPDCNDQVIKVTVITRSTTRRRESPTIMQEEVVQNMRLDRINMRRTMLYANTIQIWKGRRQGMGRRITTYDYTVTREVFPKRATIYGEVCRL</sequence>
<accession>M4BG28</accession>
<protein>
    <submittedName>
        <fullName evidence="1">Uncharacterized protein</fullName>
    </submittedName>
</protein>
<organism evidence="1 2">
    <name type="scientific">Hyaloperonospora arabidopsidis (strain Emoy2)</name>
    <name type="common">Downy mildew agent</name>
    <name type="synonym">Peronospora arabidopsidis</name>
    <dbReference type="NCBI Taxonomy" id="559515"/>
    <lineage>
        <taxon>Eukaryota</taxon>
        <taxon>Sar</taxon>
        <taxon>Stramenopiles</taxon>
        <taxon>Oomycota</taxon>
        <taxon>Peronosporomycetes</taxon>
        <taxon>Peronosporales</taxon>
        <taxon>Peronosporaceae</taxon>
        <taxon>Hyaloperonospora</taxon>
    </lineage>
</organism>
<dbReference type="EMBL" id="JH598219">
    <property type="status" value="NOT_ANNOTATED_CDS"/>
    <property type="molecule type" value="Genomic_DNA"/>
</dbReference>
<evidence type="ECO:0000313" key="1">
    <source>
        <dbReference type="EnsemblProtists" id="HpaP805249"/>
    </source>
</evidence>